<dbReference type="Gene3D" id="3.40.640.10">
    <property type="entry name" value="Type I PLP-dependent aspartate aminotransferase-like (Major domain)"/>
    <property type="match status" value="1"/>
</dbReference>
<reference evidence="4 5" key="1">
    <citation type="submission" date="2020-08" db="EMBL/GenBank/DDBJ databases">
        <title>Description of novel Flavobacterium F-400 isolate.</title>
        <authorList>
            <person name="Saticioglu I."/>
            <person name="Duman M."/>
            <person name="Altun S."/>
        </authorList>
    </citation>
    <scope>NUCLEOTIDE SEQUENCE [LARGE SCALE GENOMIC DNA]</scope>
    <source>
        <strain evidence="4 5">F-400</strain>
    </source>
</reference>
<dbReference type="EMBL" id="JACRUM010000009">
    <property type="protein sequence ID" value="MBC5864413.1"/>
    <property type="molecule type" value="Genomic_DNA"/>
</dbReference>
<dbReference type="GO" id="GO:0008483">
    <property type="term" value="F:transaminase activity"/>
    <property type="evidence" value="ECO:0007669"/>
    <property type="project" value="UniProtKB-KW"/>
</dbReference>
<evidence type="ECO:0000313" key="4">
    <source>
        <dbReference type="EMBL" id="MBC5864413.1"/>
    </source>
</evidence>
<keyword evidence="5" id="KW-1185">Reference proteome</keyword>
<accession>A0ABR7JJ68</accession>
<dbReference type="CDD" id="cd00616">
    <property type="entry name" value="AHBA_syn"/>
    <property type="match status" value="1"/>
</dbReference>
<dbReference type="PIRSF" id="PIRSF000390">
    <property type="entry name" value="PLP_StrS"/>
    <property type="match status" value="1"/>
</dbReference>
<keyword evidence="1 3" id="KW-0663">Pyridoxal phosphate</keyword>
<proteinExistence type="inferred from homology"/>
<keyword evidence="4" id="KW-0032">Aminotransferase</keyword>
<evidence type="ECO:0000313" key="5">
    <source>
        <dbReference type="Proteomes" id="UP000621670"/>
    </source>
</evidence>
<protein>
    <submittedName>
        <fullName evidence="4">DegT/DnrJ/EryC1/StrS family aminotransferase</fullName>
    </submittedName>
</protein>
<dbReference type="Pfam" id="PF01041">
    <property type="entry name" value="DegT_DnrJ_EryC1"/>
    <property type="match status" value="1"/>
</dbReference>
<dbReference type="Proteomes" id="UP000621670">
    <property type="component" value="Unassembled WGS sequence"/>
</dbReference>
<evidence type="ECO:0000256" key="2">
    <source>
        <dbReference type="ARBA" id="ARBA00037999"/>
    </source>
</evidence>
<organism evidence="4 5">
    <name type="scientific">Flavobacterium turcicum</name>
    <dbReference type="NCBI Taxonomy" id="2764718"/>
    <lineage>
        <taxon>Bacteria</taxon>
        <taxon>Pseudomonadati</taxon>
        <taxon>Bacteroidota</taxon>
        <taxon>Flavobacteriia</taxon>
        <taxon>Flavobacteriales</taxon>
        <taxon>Flavobacteriaceae</taxon>
        <taxon>Flavobacterium</taxon>
    </lineage>
</organism>
<dbReference type="SUPFAM" id="SSF53383">
    <property type="entry name" value="PLP-dependent transferases"/>
    <property type="match status" value="1"/>
</dbReference>
<comment type="similarity">
    <text evidence="2 3">Belongs to the DegT/DnrJ/EryC1 family.</text>
</comment>
<evidence type="ECO:0000256" key="3">
    <source>
        <dbReference type="RuleBase" id="RU004508"/>
    </source>
</evidence>
<sequence>MIKFLDLKKINEPYHLAFQEKFATVLDSGWYILGNQVQEFEKNFATYCGVPFCIGVGNGFDALVLIFEAYIALGKLKKGDSVLVPAHTYIASVLAIKKVGLVPVLVEPDSHTFTIDPIDLQNKMSASAKAILVVHLYGRLADMDKIRAIAKTDNLLVIEDAAQSHGVVSATEMQFSKNTTVAAYSFYPGKNLGALGDGGAVVTTDAELADCIKALRNYGSKTKYIHDLAGINSRLDEVQAAFLNVKLPYLDESNASRRAIAKRYFAEIKNLKILLPEGVDETGNLPPHVYHLFVVRTADRAGFQSYLQQNGIETVIHYPVPVHHQKALSEFRQISLPITEKLAHEVLSLPISPVLTDKEISEIIAVVNRY</sequence>
<dbReference type="PANTHER" id="PTHR30244">
    <property type="entry name" value="TRANSAMINASE"/>
    <property type="match status" value="1"/>
</dbReference>
<dbReference type="InterPro" id="IPR015421">
    <property type="entry name" value="PyrdxlP-dep_Trfase_major"/>
</dbReference>
<dbReference type="InterPro" id="IPR000653">
    <property type="entry name" value="DegT/StrS_aminotransferase"/>
</dbReference>
<dbReference type="InterPro" id="IPR015422">
    <property type="entry name" value="PyrdxlP-dep_Trfase_small"/>
</dbReference>
<name>A0ABR7JJ68_9FLAO</name>
<gene>
    <name evidence="4" type="ORF">H8R26_13370</name>
</gene>
<evidence type="ECO:0000256" key="1">
    <source>
        <dbReference type="ARBA" id="ARBA00022898"/>
    </source>
</evidence>
<dbReference type="RefSeq" id="WP_166138441.1">
    <property type="nucleotide sequence ID" value="NZ_JAAOBY010000009.1"/>
</dbReference>
<dbReference type="Gene3D" id="3.90.1150.10">
    <property type="entry name" value="Aspartate Aminotransferase, domain 1"/>
    <property type="match status" value="1"/>
</dbReference>
<comment type="caution">
    <text evidence="4">The sequence shown here is derived from an EMBL/GenBank/DDBJ whole genome shotgun (WGS) entry which is preliminary data.</text>
</comment>
<keyword evidence="4" id="KW-0808">Transferase</keyword>
<dbReference type="InterPro" id="IPR015424">
    <property type="entry name" value="PyrdxlP-dep_Trfase"/>
</dbReference>
<dbReference type="PANTHER" id="PTHR30244:SF36">
    <property type="entry name" value="3-OXO-GLUCOSE-6-PHOSPHATE:GLUTAMATE AMINOTRANSFERASE"/>
    <property type="match status" value="1"/>
</dbReference>